<dbReference type="GO" id="GO:0016020">
    <property type="term" value="C:membrane"/>
    <property type="evidence" value="ECO:0007669"/>
    <property type="project" value="UniProtKB-SubCell"/>
</dbReference>
<protein>
    <recommendedName>
        <fullName evidence="6">ABC-2 type transporter transmembrane domain-containing protein</fullName>
    </recommendedName>
</protein>
<gene>
    <name evidence="7" type="ORF">GCM10011333_33210</name>
</gene>
<feature type="transmembrane region" description="Helical" evidence="5">
    <location>
        <begin position="607"/>
        <end position="628"/>
    </location>
</feature>
<dbReference type="InterPro" id="IPR013525">
    <property type="entry name" value="ABC2_TM"/>
</dbReference>
<keyword evidence="2 5" id="KW-0812">Transmembrane</keyword>
<proteinExistence type="predicted"/>
<dbReference type="SUPFAM" id="SSF58104">
    <property type="entry name" value="Methyl-accepting chemotaxis protein (MCP) signaling domain"/>
    <property type="match status" value="1"/>
</dbReference>
<organism evidence="7 8">
    <name type="scientific">Sediminivirga luteola</name>
    <dbReference type="NCBI Taxonomy" id="1774748"/>
    <lineage>
        <taxon>Bacteria</taxon>
        <taxon>Bacillati</taxon>
        <taxon>Actinomycetota</taxon>
        <taxon>Actinomycetes</taxon>
        <taxon>Micrococcales</taxon>
        <taxon>Brevibacteriaceae</taxon>
        <taxon>Sediminivirga</taxon>
    </lineage>
</organism>
<evidence type="ECO:0000313" key="7">
    <source>
        <dbReference type="EMBL" id="GGA27779.1"/>
    </source>
</evidence>
<evidence type="ECO:0000256" key="1">
    <source>
        <dbReference type="ARBA" id="ARBA00004141"/>
    </source>
</evidence>
<dbReference type="NCBIfam" id="TIGR03061">
    <property type="entry name" value="pip_yhgE_Nterm"/>
    <property type="match status" value="1"/>
</dbReference>
<sequence length="754" mass="75911">MTPNLLERASGGRVTWVSLLGIVLVPFLIAGGFVWATWNASDRLGEVRAAVVNNDEAVEMDGQLVPLGRQLAAGLVDTDDDNLRWVLSDDEDAREGLQDGTYAAVVTIPEEFSADALSFGEDDPAEARQATIDVRTSEVGPLSDAMIGRTIADVATSTMNRELTGNYLDNIYLGFNDMGDQMRELGDAADELSSGAGQLADGTGEAAQGAGELASGLEELDAAGGELSGGASQLADGAGELSSGLSQLRDGTAELPESTRQLADGAGQLSSGVDEYTRGVDQLVEGLSEAGGEDAAGGLQELEDGAAQVADGAEGLDQGLRQYQAGLRDAAANPPAPTPEEQAELIAELCTPQDTPEMCQARLEGYGAGVSEGLDQAAAGLDQQDPSTGTSLIGGAGQLAEGARELSDGISAGLGELLEQLQQAAEGAGQLSQAGAQLRDGAGQLADGTSQLAEGMPALAEGIGQAADGSGQLASGAGELATGLGEYTAGVGQVADGAGELAGGLSQLDEGAGELADGTDQFASGIASGAEEIPSYTAPDRERLSEVVSQPISQDADDSLFADSSAIALLLSLALWIGGLVTYLILRAVSAGALSSTASSAALAARALLPGVLLASVQAVALVLLAQSVLELGFADLCTLLVFAIVSGAVFAAIHHALVAWFGGAGRFVAVLLAVLGAAAHVLSAVPGFFMAVKPALPLTPVFNGVASIVAGTPGLGAAYGALFIWFVLAVTAGWLAIARKRTVSRGQLAEALA</sequence>
<dbReference type="PANTHER" id="PTHR43077:SF10">
    <property type="entry name" value="TRANSPORT PERMEASE PROTEIN"/>
    <property type="match status" value="1"/>
</dbReference>
<dbReference type="InterPro" id="IPR023908">
    <property type="entry name" value="xxxLxxG_rpt"/>
</dbReference>
<accession>A0A8J2U136</accession>
<dbReference type="InterPro" id="IPR011049">
    <property type="entry name" value="Serralysin-like_metalloprot_C"/>
</dbReference>
<evidence type="ECO:0000256" key="2">
    <source>
        <dbReference type="ARBA" id="ARBA00022692"/>
    </source>
</evidence>
<feature type="transmembrane region" description="Helical" evidence="5">
    <location>
        <begin position="16"/>
        <end position="38"/>
    </location>
</feature>
<keyword evidence="4 5" id="KW-0472">Membrane</keyword>
<name>A0A8J2U136_9MICO</name>
<feature type="transmembrane region" description="Helical" evidence="5">
    <location>
        <begin position="640"/>
        <end position="662"/>
    </location>
</feature>
<dbReference type="NCBIfam" id="TIGR03057">
    <property type="entry name" value="xxxLxxG_by_4"/>
    <property type="match status" value="7"/>
</dbReference>
<evidence type="ECO:0000256" key="4">
    <source>
        <dbReference type="ARBA" id="ARBA00023136"/>
    </source>
</evidence>
<dbReference type="PANTHER" id="PTHR43077">
    <property type="entry name" value="TRANSPORT PERMEASE YVFS-RELATED"/>
    <property type="match status" value="1"/>
</dbReference>
<dbReference type="InterPro" id="IPR051328">
    <property type="entry name" value="T7SS_ABC-Transporter"/>
</dbReference>
<evidence type="ECO:0000256" key="3">
    <source>
        <dbReference type="ARBA" id="ARBA00022989"/>
    </source>
</evidence>
<reference evidence="7" key="2">
    <citation type="submission" date="2020-09" db="EMBL/GenBank/DDBJ databases">
        <authorList>
            <person name="Sun Q."/>
            <person name="Zhou Y."/>
        </authorList>
    </citation>
    <scope>NUCLEOTIDE SEQUENCE</scope>
    <source>
        <strain evidence="7">CGMCC 1.12785</strain>
    </source>
</reference>
<evidence type="ECO:0000256" key="5">
    <source>
        <dbReference type="SAM" id="Phobius"/>
    </source>
</evidence>
<feature type="domain" description="ABC-2 type transporter transmembrane" evidence="6">
    <location>
        <begin position="18"/>
        <end position="165"/>
    </location>
</feature>
<dbReference type="Proteomes" id="UP000616114">
    <property type="component" value="Unassembled WGS sequence"/>
</dbReference>
<reference evidence="7" key="1">
    <citation type="journal article" date="2014" name="Int. J. Syst. Evol. Microbiol.">
        <title>Complete genome sequence of Corynebacterium casei LMG S-19264T (=DSM 44701T), isolated from a smear-ripened cheese.</title>
        <authorList>
            <consortium name="US DOE Joint Genome Institute (JGI-PGF)"/>
            <person name="Walter F."/>
            <person name="Albersmeier A."/>
            <person name="Kalinowski J."/>
            <person name="Ruckert C."/>
        </authorList>
    </citation>
    <scope>NUCLEOTIDE SEQUENCE</scope>
    <source>
        <strain evidence="7">CGMCC 1.12785</strain>
    </source>
</reference>
<keyword evidence="3 5" id="KW-1133">Transmembrane helix</keyword>
<dbReference type="RefSeq" id="WP_188551987.1">
    <property type="nucleotide sequence ID" value="NZ_BMFY01000021.1"/>
</dbReference>
<dbReference type="SUPFAM" id="SSF101967">
    <property type="entry name" value="Adhesin YadA, collagen-binding domain"/>
    <property type="match status" value="1"/>
</dbReference>
<dbReference type="EMBL" id="BMFY01000021">
    <property type="protein sequence ID" value="GGA27779.1"/>
    <property type="molecule type" value="Genomic_DNA"/>
</dbReference>
<keyword evidence="8" id="KW-1185">Reference proteome</keyword>
<comment type="caution">
    <text evidence="7">The sequence shown here is derived from an EMBL/GenBank/DDBJ whole genome shotgun (WGS) entry which is preliminary data.</text>
</comment>
<feature type="transmembrane region" description="Helical" evidence="5">
    <location>
        <begin position="669"/>
        <end position="693"/>
    </location>
</feature>
<dbReference type="InterPro" id="IPR017500">
    <property type="entry name" value="Phage_infect_YhgE_N"/>
</dbReference>
<feature type="transmembrane region" description="Helical" evidence="5">
    <location>
        <begin position="566"/>
        <end position="586"/>
    </location>
</feature>
<dbReference type="GO" id="GO:0140359">
    <property type="term" value="F:ABC-type transporter activity"/>
    <property type="evidence" value="ECO:0007669"/>
    <property type="project" value="InterPro"/>
</dbReference>
<feature type="transmembrane region" description="Helical" evidence="5">
    <location>
        <begin position="718"/>
        <end position="738"/>
    </location>
</feature>
<comment type="subcellular location">
    <subcellularLocation>
        <location evidence="1">Membrane</location>
        <topology evidence="1">Multi-pass membrane protein</topology>
    </subcellularLocation>
</comment>
<dbReference type="Pfam" id="PF12698">
    <property type="entry name" value="ABC2_membrane_3"/>
    <property type="match status" value="1"/>
</dbReference>
<evidence type="ECO:0000259" key="6">
    <source>
        <dbReference type="Pfam" id="PF12698"/>
    </source>
</evidence>
<evidence type="ECO:0000313" key="8">
    <source>
        <dbReference type="Proteomes" id="UP000616114"/>
    </source>
</evidence>
<dbReference type="Gene3D" id="1.10.287.950">
    <property type="entry name" value="Methyl-accepting chemotaxis protein"/>
    <property type="match status" value="2"/>
</dbReference>
<dbReference type="AlphaFoldDB" id="A0A8J2U136"/>